<feature type="transmembrane region" description="Helical" evidence="6">
    <location>
        <begin position="41"/>
        <end position="63"/>
    </location>
</feature>
<reference evidence="8 9" key="1">
    <citation type="submission" date="2016-10" db="EMBL/GenBank/DDBJ databases">
        <authorList>
            <person name="Varghese N."/>
            <person name="Submissions S."/>
        </authorList>
    </citation>
    <scope>NUCLEOTIDE SEQUENCE [LARGE SCALE GENOMIC DNA]</scope>
    <source>
        <strain evidence="8 9">IBRC-M10081</strain>
    </source>
</reference>
<keyword evidence="3 6" id="KW-0812">Transmembrane</keyword>
<keyword evidence="4 6" id="KW-1133">Transmembrane helix</keyword>
<feature type="transmembrane region" description="Helical" evidence="6">
    <location>
        <begin position="7"/>
        <end position="29"/>
    </location>
</feature>
<evidence type="ECO:0000256" key="4">
    <source>
        <dbReference type="ARBA" id="ARBA00022989"/>
    </source>
</evidence>
<evidence type="ECO:0000256" key="2">
    <source>
        <dbReference type="ARBA" id="ARBA00022475"/>
    </source>
</evidence>
<dbReference type="NCBIfam" id="TIGR03954">
    <property type="entry name" value="integ_memb_HG"/>
    <property type="match status" value="1"/>
</dbReference>
<dbReference type="Proteomes" id="UP000243605">
    <property type="component" value="Unassembled WGS sequence"/>
</dbReference>
<keyword evidence="2" id="KW-1003">Cell membrane</keyword>
<keyword evidence="9" id="KW-1185">Reference proteome</keyword>
<dbReference type="AlphaFoldDB" id="A0A662Z5A0"/>
<evidence type="ECO:0000256" key="3">
    <source>
        <dbReference type="ARBA" id="ARBA00022692"/>
    </source>
</evidence>
<dbReference type="InterPro" id="IPR023845">
    <property type="entry name" value="DUF3817_TM"/>
</dbReference>
<evidence type="ECO:0000313" key="8">
    <source>
        <dbReference type="EMBL" id="SEW18075.1"/>
    </source>
</evidence>
<evidence type="ECO:0000313" key="9">
    <source>
        <dbReference type="Proteomes" id="UP000243605"/>
    </source>
</evidence>
<accession>A0A662Z5A0</accession>
<protein>
    <submittedName>
        <fullName evidence="8">Integral membrane protein</fullName>
    </submittedName>
</protein>
<dbReference type="OrthoDB" id="1121311at2"/>
<dbReference type="EMBL" id="FOIT01000007">
    <property type="protein sequence ID" value="SEW18075.1"/>
    <property type="molecule type" value="Genomic_DNA"/>
</dbReference>
<evidence type="ECO:0000256" key="1">
    <source>
        <dbReference type="ARBA" id="ARBA00004651"/>
    </source>
</evidence>
<dbReference type="RefSeq" id="WP_091476564.1">
    <property type="nucleotide sequence ID" value="NZ_FOIT01000007.1"/>
</dbReference>
<proteinExistence type="predicted"/>
<dbReference type="PANTHER" id="PTHR40077">
    <property type="entry name" value="MEMBRANE PROTEIN-RELATED"/>
    <property type="match status" value="1"/>
</dbReference>
<evidence type="ECO:0000256" key="5">
    <source>
        <dbReference type="ARBA" id="ARBA00023136"/>
    </source>
</evidence>
<feature type="domain" description="DUF3817" evidence="7">
    <location>
        <begin position="6"/>
        <end position="93"/>
    </location>
</feature>
<evidence type="ECO:0000259" key="7">
    <source>
        <dbReference type="Pfam" id="PF12823"/>
    </source>
</evidence>
<evidence type="ECO:0000256" key="6">
    <source>
        <dbReference type="SAM" id="Phobius"/>
    </source>
</evidence>
<gene>
    <name evidence="8" type="ORF">SAMN05192557_1994</name>
</gene>
<keyword evidence="5 6" id="KW-0472">Membrane</keyword>
<dbReference type="GO" id="GO:0005886">
    <property type="term" value="C:plasma membrane"/>
    <property type="evidence" value="ECO:0007669"/>
    <property type="project" value="UniProtKB-SubCell"/>
</dbReference>
<dbReference type="Pfam" id="PF12823">
    <property type="entry name" value="DUF3817"/>
    <property type="match status" value="1"/>
</dbReference>
<organism evidence="8 9">
    <name type="scientific">Aliicoccus persicus</name>
    <dbReference type="NCBI Taxonomy" id="930138"/>
    <lineage>
        <taxon>Bacteria</taxon>
        <taxon>Bacillati</taxon>
        <taxon>Bacillota</taxon>
        <taxon>Bacilli</taxon>
        <taxon>Bacillales</taxon>
        <taxon>Staphylococcaceae</taxon>
        <taxon>Aliicoccus</taxon>
    </lineage>
</organism>
<dbReference type="PANTHER" id="PTHR40077:SF1">
    <property type="entry name" value="MEMBRANE PROTEIN"/>
    <property type="match status" value="1"/>
</dbReference>
<name>A0A662Z5A0_9STAP</name>
<feature type="transmembrane region" description="Helical" evidence="6">
    <location>
        <begin position="70"/>
        <end position="87"/>
    </location>
</feature>
<comment type="subcellular location">
    <subcellularLocation>
        <location evidence="1">Cell membrane</location>
        <topology evidence="1">Multi-pass membrane protein</topology>
    </subcellularLocation>
</comment>
<sequence>MKRRLDIFRFIGIVEGASLVLLVFVAMPLKYFFDMPMAVTIVGAIHGYIFLTYCVAIVLAMIFIRWPFRFTIGAFAVAFIPFGNFILDSRLKKLAIDKGWQKPEQNEIAM</sequence>